<evidence type="ECO:0000256" key="3">
    <source>
        <dbReference type="ARBA" id="ARBA00022679"/>
    </source>
</evidence>
<comment type="caution">
    <text evidence="10">The sequence shown here is derived from an EMBL/GenBank/DDBJ whole genome shotgun (WGS) entry which is preliminary data.</text>
</comment>
<dbReference type="Gene3D" id="3.30.200.20">
    <property type="entry name" value="Phosphorylase Kinase, domain 1"/>
    <property type="match status" value="1"/>
</dbReference>
<keyword evidence="5 10" id="KW-0418">Kinase</keyword>
<keyword evidence="11" id="KW-1185">Reference proteome</keyword>
<feature type="compositionally biased region" description="Low complexity" evidence="8">
    <location>
        <begin position="393"/>
        <end position="405"/>
    </location>
</feature>
<dbReference type="SUPFAM" id="SSF56112">
    <property type="entry name" value="Protein kinase-like (PK-like)"/>
    <property type="match status" value="1"/>
</dbReference>
<evidence type="ECO:0000259" key="9">
    <source>
        <dbReference type="PROSITE" id="PS50011"/>
    </source>
</evidence>
<dbReference type="InterPro" id="IPR017441">
    <property type="entry name" value="Protein_kinase_ATP_BS"/>
</dbReference>
<protein>
    <recommendedName>
        <fullName evidence="1">non-specific serine/threonine protein kinase</fullName>
        <ecNumber evidence="1">2.7.11.1</ecNumber>
    </recommendedName>
</protein>
<dbReference type="PROSITE" id="PS00107">
    <property type="entry name" value="PROTEIN_KINASE_ATP"/>
    <property type="match status" value="1"/>
</dbReference>
<dbReference type="InterPro" id="IPR011009">
    <property type="entry name" value="Kinase-like_dom_sf"/>
</dbReference>
<feature type="region of interest" description="Disordered" evidence="8">
    <location>
        <begin position="284"/>
        <end position="361"/>
    </location>
</feature>
<dbReference type="InterPro" id="IPR000719">
    <property type="entry name" value="Prot_kinase_dom"/>
</dbReference>
<evidence type="ECO:0000256" key="6">
    <source>
        <dbReference type="ARBA" id="ARBA00022840"/>
    </source>
</evidence>
<dbReference type="EMBL" id="JAERRH010000002">
    <property type="protein sequence ID" value="MBL1104312.1"/>
    <property type="molecule type" value="Genomic_DNA"/>
</dbReference>
<gene>
    <name evidence="10" type="ORF">JK361_06780</name>
</gene>
<evidence type="ECO:0000256" key="4">
    <source>
        <dbReference type="ARBA" id="ARBA00022741"/>
    </source>
</evidence>
<feature type="binding site" evidence="7">
    <location>
        <position position="47"/>
    </location>
    <ligand>
        <name>ATP</name>
        <dbReference type="ChEBI" id="CHEBI:30616"/>
    </ligand>
</feature>
<dbReference type="Gene3D" id="1.10.510.10">
    <property type="entry name" value="Transferase(Phosphotransferase) domain 1"/>
    <property type="match status" value="1"/>
</dbReference>
<dbReference type="PROSITE" id="PS00108">
    <property type="entry name" value="PROTEIN_KINASE_ST"/>
    <property type="match status" value="1"/>
</dbReference>
<keyword evidence="2" id="KW-0723">Serine/threonine-protein kinase</keyword>
<accession>A0ABS1NW18</accession>
<evidence type="ECO:0000256" key="2">
    <source>
        <dbReference type="ARBA" id="ARBA00022527"/>
    </source>
</evidence>
<reference evidence="10 11" key="1">
    <citation type="submission" date="2021-01" db="EMBL/GenBank/DDBJ databases">
        <title>WGS of actinomycetes isolated from Thailand.</title>
        <authorList>
            <person name="Thawai C."/>
        </authorList>
    </citation>
    <scope>NUCLEOTIDE SEQUENCE [LARGE SCALE GENOMIC DNA]</scope>
    <source>
        <strain evidence="10 11">CH5-8</strain>
    </source>
</reference>
<dbReference type="CDD" id="cd14014">
    <property type="entry name" value="STKc_PknB_like"/>
    <property type="match status" value="1"/>
</dbReference>
<dbReference type="RefSeq" id="WP_201814734.1">
    <property type="nucleotide sequence ID" value="NZ_JAERRH010000002.1"/>
</dbReference>
<dbReference type="Proteomes" id="UP000621386">
    <property type="component" value="Unassembled WGS sequence"/>
</dbReference>
<name>A0ABS1NW18_9ACTN</name>
<organism evidence="10 11">
    <name type="scientific">Streptomyces musisoli</name>
    <dbReference type="NCBI Taxonomy" id="2802280"/>
    <lineage>
        <taxon>Bacteria</taxon>
        <taxon>Bacillati</taxon>
        <taxon>Actinomycetota</taxon>
        <taxon>Actinomycetes</taxon>
        <taxon>Kitasatosporales</taxon>
        <taxon>Streptomycetaceae</taxon>
        <taxon>Streptomyces</taxon>
    </lineage>
</organism>
<dbReference type="PROSITE" id="PS50011">
    <property type="entry name" value="PROTEIN_KINASE_DOM"/>
    <property type="match status" value="1"/>
</dbReference>
<dbReference type="SMART" id="SM00220">
    <property type="entry name" value="S_TKc"/>
    <property type="match status" value="1"/>
</dbReference>
<keyword evidence="4 7" id="KW-0547">Nucleotide-binding</keyword>
<dbReference type="InterPro" id="IPR008271">
    <property type="entry name" value="Ser/Thr_kinase_AS"/>
</dbReference>
<dbReference type="EC" id="2.7.11.1" evidence="1"/>
<feature type="region of interest" description="Disordered" evidence="8">
    <location>
        <begin position="392"/>
        <end position="447"/>
    </location>
</feature>
<sequence>MSEAGSDGSGRRVVDGRFELERRLGGGGMGMVWLARDLVLHRSVAVKEVRPPDPDLAEYDPEAARMLRERVLREARALARVDHPNVVTIHHIVDGGPGTYPWLVMELVTGGSLADRLARGPMDPREAALIGREVLAALRAAHAAGIQHRDVKPANVLLRPDGRPVLTDFGIAAIRESTALTATGSVIGTPDYMAPERVSGHDGGPASDLWSLGMMLYTAVEGHHPLRRGTTLATLAAVLSDDVPPPVRAGALRDVLLRVLVRDPAARPAAPELERMLEAAAHAAGTPTSYPLQPPPAVPAADGRAAPPAGTTPGPEPATAGFGPAPSMPSGPYDARPPHTLAPAPGAARPSSATAPVRPGSRRRWTLVSLPVAAVALAGILMWALRPDGDGRPAGASGPSRSAGATGHSRSAEATTGAASSRGSAPASAAPAGNEQTGTDATAPKNLLSPAGIRTAVAALEKETGRDRFGQLVVYPQYVNAELMVKGSDTKYDSYTYRVGQGVQKQIISGALSGGDKPVTLEGFDWDAVPGLMRQAEKKLNVGTVTTRYLVLRLADDAFGTPVGMSVYLGNAYNQTGYLQADRTGKVIRVMPVDD</sequence>
<feature type="domain" description="Protein kinase" evidence="9">
    <location>
        <begin position="18"/>
        <end position="285"/>
    </location>
</feature>
<dbReference type="Pfam" id="PF00069">
    <property type="entry name" value="Pkinase"/>
    <property type="match status" value="1"/>
</dbReference>
<feature type="compositionally biased region" description="Low complexity" evidence="8">
    <location>
        <begin position="412"/>
        <end position="432"/>
    </location>
</feature>
<dbReference type="PANTHER" id="PTHR43289">
    <property type="entry name" value="MITOGEN-ACTIVATED PROTEIN KINASE KINASE KINASE 20-RELATED"/>
    <property type="match status" value="1"/>
</dbReference>
<keyword evidence="3" id="KW-0808">Transferase</keyword>
<keyword evidence="6 7" id="KW-0067">ATP-binding</keyword>
<dbReference type="GO" id="GO:0016301">
    <property type="term" value="F:kinase activity"/>
    <property type="evidence" value="ECO:0007669"/>
    <property type="project" value="UniProtKB-KW"/>
</dbReference>
<evidence type="ECO:0000256" key="1">
    <source>
        <dbReference type="ARBA" id="ARBA00012513"/>
    </source>
</evidence>
<feature type="compositionally biased region" description="Low complexity" evidence="8">
    <location>
        <begin position="342"/>
        <end position="356"/>
    </location>
</feature>
<evidence type="ECO:0000256" key="7">
    <source>
        <dbReference type="PROSITE-ProRule" id="PRU10141"/>
    </source>
</evidence>
<evidence type="ECO:0000313" key="11">
    <source>
        <dbReference type="Proteomes" id="UP000621386"/>
    </source>
</evidence>
<dbReference type="PANTHER" id="PTHR43289:SF6">
    <property type="entry name" value="SERINE_THREONINE-PROTEIN KINASE NEKL-3"/>
    <property type="match status" value="1"/>
</dbReference>
<proteinExistence type="predicted"/>
<evidence type="ECO:0000313" key="10">
    <source>
        <dbReference type="EMBL" id="MBL1104312.1"/>
    </source>
</evidence>
<evidence type="ECO:0000256" key="5">
    <source>
        <dbReference type="ARBA" id="ARBA00022777"/>
    </source>
</evidence>
<evidence type="ECO:0000256" key="8">
    <source>
        <dbReference type="SAM" id="MobiDB-lite"/>
    </source>
</evidence>
<feature type="compositionally biased region" description="Low complexity" evidence="8">
    <location>
        <begin position="299"/>
        <end position="325"/>
    </location>
</feature>